<name>A0A7J7N5C4_9MAGN</name>
<evidence type="ECO:0000313" key="1">
    <source>
        <dbReference type="EMBL" id="KAF6162242.1"/>
    </source>
</evidence>
<gene>
    <name evidence="1" type="ORF">GIB67_008371</name>
</gene>
<proteinExistence type="predicted"/>
<comment type="caution">
    <text evidence="1">The sequence shown here is derived from an EMBL/GenBank/DDBJ whole genome shotgun (WGS) entry which is preliminary data.</text>
</comment>
<organism evidence="1 2">
    <name type="scientific">Kingdonia uniflora</name>
    <dbReference type="NCBI Taxonomy" id="39325"/>
    <lineage>
        <taxon>Eukaryota</taxon>
        <taxon>Viridiplantae</taxon>
        <taxon>Streptophyta</taxon>
        <taxon>Embryophyta</taxon>
        <taxon>Tracheophyta</taxon>
        <taxon>Spermatophyta</taxon>
        <taxon>Magnoliopsida</taxon>
        <taxon>Ranunculales</taxon>
        <taxon>Circaeasteraceae</taxon>
        <taxon>Kingdonia</taxon>
    </lineage>
</organism>
<dbReference type="EMBL" id="JACGCM010001055">
    <property type="protein sequence ID" value="KAF6162242.1"/>
    <property type="molecule type" value="Genomic_DNA"/>
</dbReference>
<accession>A0A7J7N5C4</accession>
<keyword evidence="2" id="KW-1185">Reference proteome</keyword>
<sequence>MPTIDEIAVILPGGGSQISGLRDIIVYRNDHVKDYGLYFFDELLFESGNEPMSRDDMMVPTNPKLTQCRFNTLNLFTVSITDLGGSEDQTPSKDANLFKRTLESFERVMRGTTWKFPKEFIRAESIRLEVPRRSICVESIRPIRDEYVQAKIGKVVRTILGVVRMKLEFLEDHFKLR</sequence>
<dbReference type="Proteomes" id="UP000541444">
    <property type="component" value="Unassembled WGS sequence"/>
</dbReference>
<evidence type="ECO:0000313" key="2">
    <source>
        <dbReference type="Proteomes" id="UP000541444"/>
    </source>
</evidence>
<dbReference type="AlphaFoldDB" id="A0A7J7N5C4"/>
<reference evidence="1 2" key="1">
    <citation type="journal article" date="2020" name="IScience">
        <title>Genome Sequencing of the Endangered Kingdonia uniflora (Circaeasteraceae, Ranunculales) Reveals Potential Mechanisms of Evolutionary Specialization.</title>
        <authorList>
            <person name="Sun Y."/>
            <person name="Deng T."/>
            <person name="Zhang A."/>
            <person name="Moore M.J."/>
            <person name="Landis J.B."/>
            <person name="Lin N."/>
            <person name="Zhang H."/>
            <person name="Zhang X."/>
            <person name="Huang J."/>
            <person name="Zhang X."/>
            <person name="Sun H."/>
            <person name="Wang H."/>
        </authorList>
    </citation>
    <scope>NUCLEOTIDE SEQUENCE [LARGE SCALE GENOMIC DNA]</scope>
    <source>
        <strain evidence="1">TB1705</strain>
        <tissue evidence="1">Leaf</tissue>
    </source>
</reference>
<protein>
    <submittedName>
        <fullName evidence="1">Uncharacterized protein</fullName>
    </submittedName>
</protein>